<evidence type="ECO:0000313" key="3">
    <source>
        <dbReference type="Proteomes" id="UP000179214"/>
    </source>
</evidence>
<dbReference type="EMBL" id="MHOV01000009">
    <property type="protein sequence ID" value="OGZ70431.1"/>
    <property type="molecule type" value="Genomic_DNA"/>
</dbReference>
<proteinExistence type="predicted"/>
<comment type="caution">
    <text evidence="2">The sequence shown here is derived from an EMBL/GenBank/DDBJ whole genome shotgun (WGS) entry which is preliminary data.</text>
</comment>
<accession>A0A1G2I7C8</accession>
<evidence type="ECO:0000256" key="1">
    <source>
        <dbReference type="SAM" id="MobiDB-lite"/>
    </source>
</evidence>
<name>A0A1G2I7C8_9BACT</name>
<dbReference type="AlphaFoldDB" id="A0A1G2I7C8"/>
<sequence length="59" mass="6860">MANRFENPIGNPIEEVKPPDPYQEESLAKEAKENPDLKLSGNKKEELRKTFKKHHSEKN</sequence>
<dbReference type="Proteomes" id="UP000179214">
    <property type="component" value="Unassembled WGS sequence"/>
</dbReference>
<evidence type="ECO:0000313" key="2">
    <source>
        <dbReference type="EMBL" id="OGZ70431.1"/>
    </source>
</evidence>
<reference evidence="2 3" key="1">
    <citation type="journal article" date="2016" name="Nat. Commun.">
        <title>Thousands of microbial genomes shed light on interconnected biogeochemical processes in an aquifer system.</title>
        <authorList>
            <person name="Anantharaman K."/>
            <person name="Brown C.T."/>
            <person name="Hug L.A."/>
            <person name="Sharon I."/>
            <person name="Castelle C.J."/>
            <person name="Probst A.J."/>
            <person name="Thomas B.C."/>
            <person name="Singh A."/>
            <person name="Wilkins M.J."/>
            <person name="Karaoz U."/>
            <person name="Brodie E.L."/>
            <person name="Williams K.H."/>
            <person name="Hubbard S.S."/>
            <person name="Banfield J.F."/>
        </authorList>
    </citation>
    <scope>NUCLEOTIDE SEQUENCE [LARGE SCALE GENOMIC DNA]</scope>
</reference>
<organism evidence="2 3">
    <name type="scientific">Candidatus Staskawiczbacteria bacterium RIFCSPHIGHO2_12_FULL_38_11</name>
    <dbReference type="NCBI Taxonomy" id="1802209"/>
    <lineage>
        <taxon>Bacteria</taxon>
        <taxon>Candidatus Staskawicziibacteriota</taxon>
    </lineage>
</organism>
<feature type="region of interest" description="Disordered" evidence="1">
    <location>
        <begin position="1"/>
        <end position="59"/>
    </location>
</feature>
<feature type="compositionally biased region" description="Basic residues" evidence="1">
    <location>
        <begin position="50"/>
        <end position="59"/>
    </location>
</feature>
<feature type="compositionally biased region" description="Basic and acidic residues" evidence="1">
    <location>
        <begin position="26"/>
        <end position="49"/>
    </location>
</feature>
<protein>
    <submittedName>
        <fullName evidence="2">Uncharacterized protein</fullName>
    </submittedName>
</protein>
<gene>
    <name evidence="2" type="ORF">A3F47_00295</name>
</gene>